<keyword evidence="7" id="KW-1185">Reference proteome</keyword>
<dbReference type="GO" id="GO:0003735">
    <property type="term" value="F:structural constituent of ribosome"/>
    <property type="evidence" value="ECO:0007669"/>
    <property type="project" value="InterPro"/>
</dbReference>
<dbReference type="GO" id="GO:0006412">
    <property type="term" value="P:translation"/>
    <property type="evidence" value="ECO:0007669"/>
    <property type="project" value="InterPro"/>
</dbReference>
<dbReference type="GO" id="GO:1990904">
    <property type="term" value="C:ribonucleoprotein complex"/>
    <property type="evidence" value="ECO:0007669"/>
    <property type="project" value="UniProtKB-KW"/>
</dbReference>
<organism evidence="6 7">
    <name type="scientific">Balaenoptera physalus</name>
    <name type="common">Fin whale</name>
    <name type="synonym">Balaena physalus</name>
    <dbReference type="NCBI Taxonomy" id="9770"/>
    <lineage>
        <taxon>Eukaryota</taxon>
        <taxon>Metazoa</taxon>
        <taxon>Chordata</taxon>
        <taxon>Craniata</taxon>
        <taxon>Vertebrata</taxon>
        <taxon>Euteleostomi</taxon>
        <taxon>Mammalia</taxon>
        <taxon>Eutheria</taxon>
        <taxon>Laurasiatheria</taxon>
        <taxon>Artiodactyla</taxon>
        <taxon>Whippomorpha</taxon>
        <taxon>Cetacea</taxon>
        <taxon>Mysticeti</taxon>
        <taxon>Balaenopteridae</taxon>
        <taxon>Balaenoptera</taxon>
    </lineage>
</organism>
<dbReference type="Gene3D" id="2.20.25.100">
    <property type="entry name" value="Zn-binding ribosomal proteins"/>
    <property type="match status" value="1"/>
</dbReference>
<dbReference type="AlphaFoldDB" id="A0A643BNG9"/>
<reference evidence="6 7" key="1">
    <citation type="journal article" date="2019" name="PLoS ONE">
        <title>Genomic analyses reveal an absence of contemporary introgressive admixture between fin whales and blue whales, despite known hybrids.</title>
        <authorList>
            <person name="Westbury M.V."/>
            <person name="Petersen B."/>
            <person name="Lorenzen E.D."/>
        </authorList>
    </citation>
    <scope>NUCLEOTIDE SEQUENCE [LARGE SCALE GENOMIC DNA]</scope>
    <source>
        <strain evidence="6">FinWhale-01</strain>
    </source>
</reference>
<dbReference type="PANTHER" id="PTHR11594">
    <property type="entry name" value="40S RIBOSOMAL PROTEIN S27"/>
    <property type="match status" value="1"/>
</dbReference>
<evidence type="ECO:0000256" key="3">
    <source>
        <dbReference type="ARBA" id="ARBA00022833"/>
    </source>
</evidence>
<comment type="caution">
    <text evidence="6">The sequence shown here is derived from an EMBL/GenBank/DDBJ whole genome shotgun (WGS) entry which is preliminary data.</text>
</comment>
<gene>
    <name evidence="6" type="ORF">E2I00_004377</name>
</gene>
<evidence type="ECO:0000256" key="2">
    <source>
        <dbReference type="ARBA" id="ARBA00010919"/>
    </source>
</evidence>
<keyword evidence="3" id="KW-0862">Zinc</keyword>
<evidence type="ECO:0000256" key="4">
    <source>
        <dbReference type="ARBA" id="ARBA00022980"/>
    </source>
</evidence>
<comment type="cofactor">
    <cofactor evidence="1">
        <name>Zn(2+)</name>
        <dbReference type="ChEBI" id="CHEBI:29105"/>
    </cofactor>
</comment>
<sequence length="155" mass="17607">LKEECLPRNNMEIQELCIADQELDFLEEKRTHKKKHLVQSPNSYFMDLKCPGCYKITTIFSHAQTASTTAASDSDGYTYIQGIKPRVTDTKNELTFEILIDWSLSFQIHCVNTHHGVPQEPGRKRKVLLRIMGKAKLGIAVCLIPSGNTRKVQDC</sequence>
<dbReference type="SUPFAM" id="SSF57829">
    <property type="entry name" value="Zn-binding ribosomal proteins"/>
    <property type="match status" value="1"/>
</dbReference>
<dbReference type="GO" id="GO:0005840">
    <property type="term" value="C:ribosome"/>
    <property type="evidence" value="ECO:0007669"/>
    <property type="project" value="UniProtKB-KW"/>
</dbReference>
<protein>
    <recommendedName>
        <fullName evidence="8">40S ribosomal protein S27</fullName>
    </recommendedName>
</protein>
<dbReference type="InterPro" id="IPR000592">
    <property type="entry name" value="Ribosomal_eS27"/>
</dbReference>
<evidence type="ECO:0000256" key="5">
    <source>
        <dbReference type="ARBA" id="ARBA00023274"/>
    </source>
</evidence>
<proteinExistence type="inferred from homology"/>
<dbReference type="InterPro" id="IPR011332">
    <property type="entry name" value="Ribosomal_zn-bd"/>
</dbReference>
<dbReference type="InterPro" id="IPR023407">
    <property type="entry name" value="Ribosomal_eS27_Zn-bd_dom_sf"/>
</dbReference>
<dbReference type="Proteomes" id="UP000437017">
    <property type="component" value="Unassembled WGS sequence"/>
</dbReference>
<dbReference type="EMBL" id="SGJD01007250">
    <property type="protein sequence ID" value="KAB0389499.1"/>
    <property type="molecule type" value="Genomic_DNA"/>
</dbReference>
<keyword evidence="5" id="KW-0687">Ribonucleoprotein</keyword>
<keyword evidence="4" id="KW-0689">Ribosomal protein</keyword>
<evidence type="ECO:0008006" key="8">
    <source>
        <dbReference type="Google" id="ProtNLM"/>
    </source>
</evidence>
<comment type="similarity">
    <text evidence="2">Belongs to the eukaryotic ribosomal protein eS27 family.</text>
</comment>
<accession>A0A643BNG9</accession>
<evidence type="ECO:0000313" key="7">
    <source>
        <dbReference type="Proteomes" id="UP000437017"/>
    </source>
</evidence>
<feature type="non-terminal residue" evidence="6">
    <location>
        <position position="1"/>
    </location>
</feature>
<evidence type="ECO:0000256" key="1">
    <source>
        <dbReference type="ARBA" id="ARBA00001947"/>
    </source>
</evidence>
<name>A0A643BNG9_BALPH</name>
<dbReference type="OrthoDB" id="5567124at2759"/>
<dbReference type="Pfam" id="PF01667">
    <property type="entry name" value="Ribosomal_S27e"/>
    <property type="match status" value="1"/>
</dbReference>
<evidence type="ECO:0000313" key="6">
    <source>
        <dbReference type="EMBL" id="KAB0389499.1"/>
    </source>
</evidence>